<dbReference type="PROSITE" id="PS50142">
    <property type="entry name" value="RNASE_3_2"/>
    <property type="match status" value="1"/>
</dbReference>
<dbReference type="SUPFAM" id="SSF69065">
    <property type="entry name" value="RNase III domain-like"/>
    <property type="match status" value="1"/>
</dbReference>
<keyword evidence="4" id="KW-1185">Reference proteome</keyword>
<gene>
    <name evidence="3" type="ORF">THRCLA_00023</name>
</gene>
<reference evidence="3 4" key="1">
    <citation type="journal article" date="2014" name="Genome Biol. Evol.">
        <title>The secreted proteins of Achlya hypogyna and Thraustotheca clavata identify the ancestral oomycete secretome and reveal gene acquisitions by horizontal gene transfer.</title>
        <authorList>
            <person name="Misner I."/>
            <person name="Blouin N."/>
            <person name="Leonard G."/>
            <person name="Richards T.A."/>
            <person name="Lane C.E."/>
        </authorList>
    </citation>
    <scope>NUCLEOTIDE SEQUENCE [LARGE SCALE GENOMIC DNA]</scope>
    <source>
        <strain evidence="3 4">ATCC 34112</strain>
    </source>
</reference>
<dbReference type="STRING" id="74557.A0A1W0ACI0"/>
<dbReference type="Proteomes" id="UP000243217">
    <property type="component" value="Unassembled WGS sequence"/>
</dbReference>
<comment type="caution">
    <text evidence="3">The sequence shown here is derived from an EMBL/GenBank/DDBJ whole genome shotgun (WGS) entry which is preliminary data.</text>
</comment>
<dbReference type="CDD" id="cd00593">
    <property type="entry name" value="RIBOc"/>
    <property type="match status" value="1"/>
</dbReference>
<dbReference type="SUPFAM" id="SSF54768">
    <property type="entry name" value="dsRNA-binding domain-like"/>
    <property type="match status" value="1"/>
</dbReference>
<dbReference type="SMART" id="SM00535">
    <property type="entry name" value="RIBOc"/>
    <property type="match status" value="1"/>
</dbReference>
<accession>A0A1W0ACI0</accession>
<dbReference type="AlphaFoldDB" id="A0A1W0ACI0"/>
<proteinExistence type="predicted"/>
<dbReference type="InterPro" id="IPR036389">
    <property type="entry name" value="RNase_III_sf"/>
</dbReference>
<evidence type="ECO:0000259" key="2">
    <source>
        <dbReference type="PROSITE" id="PS50142"/>
    </source>
</evidence>
<evidence type="ECO:0000313" key="4">
    <source>
        <dbReference type="Proteomes" id="UP000243217"/>
    </source>
</evidence>
<dbReference type="PANTHER" id="PTHR14950">
    <property type="entry name" value="DICER-RELATED"/>
    <property type="match status" value="1"/>
</dbReference>
<dbReference type="GO" id="GO:0006396">
    <property type="term" value="P:RNA processing"/>
    <property type="evidence" value="ECO:0007669"/>
    <property type="project" value="InterPro"/>
</dbReference>
<evidence type="ECO:0000256" key="1">
    <source>
        <dbReference type="ARBA" id="ARBA00022801"/>
    </source>
</evidence>
<protein>
    <submittedName>
        <fullName evidence="3">Ribonuclease 3</fullName>
    </submittedName>
</protein>
<name>A0A1W0ACI0_9STRA</name>
<dbReference type="Gene3D" id="1.10.1520.10">
    <property type="entry name" value="Ribonuclease III domain"/>
    <property type="match status" value="1"/>
</dbReference>
<dbReference type="OrthoDB" id="67027at2759"/>
<organism evidence="3 4">
    <name type="scientific">Thraustotheca clavata</name>
    <dbReference type="NCBI Taxonomy" id="74557"/>
    <lineage>
        <taxon>Eukaryota</taxon>
        <taxon>Sar</taxon>
        <taxon>Stramenopiles</taxon>
        <taxon>Oomycota</taxon>
        <taxon>Saprolegniomycetes</taxon>
        <taxon>Saprolegniales</taxon>
        <taxon>Achlyaceae</taxon>
        <taxon>Thraustotheca</taxon>
    </lineage>
</organism>
<dbReference type="Pfam" id="PF14622">
    <property type="entry name" value="Ribonucleas_3_3"/>
    <property type="match status" value="1"/>
</dbReference>
<sequence>MSDVKATNKSPVIQKNVSVDDMHKRILSTAEILYPSMNPEWQVVKPRHFDEYIATPPHWQSILAALQDEWGWHFKNVVHLQCALTHFSVIESHRIDSFPANRTANRSLEWLGDSVLQVCVSSYLFQTYPTTQEGQLSQLRSALVKNPVLDVVAVQLKIPSAIVVGSSVRHHDHVNSPQALKLRQTVHASAVEALIGAVLLDQGMTKAIEFVNTRILPLAIEYSINRAYWDPISDLQRELQARGHSICYKDVQNEDQTLQSTLVVNDKEIMTVQDGSFKAARKKIATALLVELRKEPNMFDQ</sequence>
<evidence type="ECO:0000313" key="3">
    <source>
        <dbReference type="EMBL" id="OQS07992.1"/>
    </source>
</evidence>
<dbReference type="GO" id="GO:0004525">
    <property type="term" value="F:ribonuclease III activity"/>
    <property type="evidence" value="ECO:0007669"/>
    <property type="project" value="InterPro"/>
</dbReference>
<dbReference type="InterPro" id="IPR000999">
    <property type="entry name" value="RNase_III_dom"/>
</dbReference>
<feature type="domain" description="RNase III" evidence="2">
    <location>
        <begin position="63"/>
        <end position="203"/>
    </location>
</feature>
<dbReference type="EMBL" id="JNBS01000012">
    <property type="protein sequence ID" value="OQS07992.1"/>
    <property type="molecule type" value="Genomic_DNA"/>
</dbReference>
<dbReference type="PANTHER" id="PTHR14950:SF37">
    <property type="entry name" value="ENDORIBONUCLEASE DICER"/>
    <property type="match status" value="1"/>
</dbReference>
<keyword evidence="1" id="KW-0378">Hydrolase</keyword>